<feature type="transmembrane region" description="Helical" evidence="1">
    <location>
        <begin position="21"/>
        <end position="44"/>
    </location>
</feature>
<keyword evidence="1" id="KW-1133">Transmembrane helix</keyword>
<sequence length="319" mass="36500">MTGHQPHVSPEKSPSRPARRLSFLTRICMAGVLFFSLSFAAHAWPQKHADFANHNLSLYQQVAGRIQNKILARLGEGKNNRDRYFIIPFAYQNKGNDPGYSHSFMTVIRVLPDNKQVKLVRGITTRTYKDREFQAFTVSWLPHDFTADPNLCVFKGFGARLFPTWNQCPPVEGKSFKLEETLQLAANVKNAVCMWGPYEITKEGFDLGVKRLRLLESGKIKYRADDRLTRKDQSAINCFHAMAGLTDFYPNGGLFGTGFKMWGINGTARVLLEYNDTARLRKILLEPVDEKNDRYGFVYATDEKGRYYNPFKTASAYQR</sequence>
<evidence type="ECO:0000313" key="2">
    <source>
        <dbReference type="EMBL" id="MBK1817985.1"/>
    </source>
</evidence>
<name>A0A934VDB9_9BACT</name>
<keyword evidence="1" id="KW-0812">Transmembrane</keyword>
<proteinExistence type="predicted"/>
<dbReference type="RefSeq" id="WP_200352909.1">
    <property type="nucleotide sequence ID" value="NZ_BAABHZ010000001.1"/>
</dbReference>
<evidence type="ECO:0000256" key="1">
    <source>
        <dbReference type="SAM" id="Phobius"/>
    </source>
</evidence>
<protein>
    <submittedName>
        <fullName evidence="2">Uncharacterized protein</fullName>
    </submittedName>
</protein>
<accession>A0A934VDB9</accession>
<organism evidence="2 3">
    <name type="scientific">Luteolibacter yonseiensis</name>
    <dbReference type="NCBI Taxonomy" id="1144680"/>
    <lineage>
        <taxon>Bacteria</taxon>
        <taxon>Pseudomonadati</taxon>
        <taxon>Verrucomicrobiota</taxon>
        <taxon>Verrucomicrobiia</taxon>
        <taxon>Verrucomicrobiales</taxon>
        <taxon>Verrucomicrobiaceae</taxon>
        <taxon>Luteolibacter</taxon>
    </lineage>
</organism>
<evidence type="ECO:0000313" key="3">
    <source>
        <dbReference type="Proteomes" id="UP000600139"/>
    </source>
</evidence>
<comment type="caution">
    <text evidence="2">The sequence shown here is derived from an EMBL/GenBank/DDBJ whole genome shotgun (WGS) entry which is preliminary data.</text>
</comment>
<gene>
    <name evidence="2" type="ORF">JIN84_20350</name>
</gene>
<keyword evidence="3" id="KW-1185">Reference proteome</keyword>
<dbReference type="EMBL" id="JAENIK010000012">
    <property type="protein sequence ID" value="MBK1817985.1"/>
    <property type="molecule type" value="Genomic_DNA"/>
</dbReference>
<reference evidence="2" key="1">
    <citation type="submission" date="2021-01" db="EMBL/GenBank/DDBJ databases">
        <title>Modified the classification status of verrucomicrobia.</title>
        <authorList>
            <person name="Feng X."/>
        </authorList>
    </citation>
    <scope>NUCLEOTIDE SEQUENCE</scope>
    <source>
        <strain evidence="2">JCM 18052</strain>
    </source>
</reference>
<keyword evidence="1" id="KW-0472">Membrane</keyword>
<dbReference type="AlphaFoldDB" id="A0A934VDB9"/>
<dbReference type="Proteomes" id="UP000600139">
    <property type="component" value="Unassembled WGS sequence"/>
</dbReference>